<dbReference type="InterPro" id="IPR036890">
    <property type="entry name" value="HATPase_C_sf"/>
</dbReference>
<dbReference type="STRING" id="1123282.SAMN02745823_01058"/>
<gene>
    <name evidence="3" type="ORF">SAMN02745823_01058</name>
</gene>
<feature type="transmembrane region" description="Helical" evidence="1">
    <location>
        <begin position="35"/>
        <end position="52"/>
    </location>
</feature>
<keyword evidence="1" id="KW-0472">Membrane</keyword>
<dbReference type="InterPro" id="IPR032834">
    <property type="entry name" value="NatK-like_C"/>
</dbReference>
<dbReference type="GO" id="GO:0042802">
    <property type="term" value="F:identical protein binding"/>
    <property type="evidence" value="ECO:0007669"/>
    <property type="project" value="TreeGrafter"/>
</dbReference>
<keyword evidence="1" id="KW-1133">Transmembrane helix</keyword>
<keyword evidence="3" id="KW-0418">Kinase</keyword>
<accession>A0A1M5W480</accession>
<feature type="domain" description="Sensor histidine kinase NatK-like C-terminal" evidence="2">
    <location>
        <begin position="330"/>
        <end position="433"/>
    </location>
</feature>
<feature type="transmembrane region" description="Helical" evidence="1">
    <location>
        <begin position="158"/>
        <end position="178"/>
    </location>
</feature>
<feature type="transmembrane region" description="Helical" evidence="1">
    <location>
        <begin position="6"/>
        <end position="23"/>
    </location>
</feature>
<feature type="transmembrane region" description="Helical" evidence="1">
    <location>
        <begin position="89"/>
        <end position="109"/>
    </location>
</feature>
<reference evidence="3 4" key="1">
    <citation type="submission" date="2016-11" db="EMBL/GenBank/DDBJ databases">
        <authorList>
            <person name="Jaros S."/>
            <person name="Januszkiewicz K."/>
            <person name="Wedrychowicz H."/>
        </authorList>
    </citation>
    <scope>NUCLEOTIDE SEQUENCE [LARGE SCALE GENOMIC DNA]</scope>
    <source>
        <strain evidence="3 4">DSM 10068</strain>
    </source>
</reference>
<keyword evidence="4" id="KW-1185">Reference proteome</keyword>
<evidence type="ECO:0000256" key="1">
    <source>
        <dbReference type="SAM" id="Phobius"/>
    </source>
</evidence>
<dbReference type="Proteomes" id="UP000183995">
    <property type="component" value="Unassembled WGS sequence"/>
</dbReference>
<feature type="transmembrane region" description="Helical" evidence="1">
    <location>
        <begin position="58"/>
        <end position="77"/>
    </location>
</feature>
<dbReference type="RefSeq" id="WP_073076618.1">
    <property type="nucleotide sequence ID" value="NZ_FQXV01000003.1"/>
</dbReference>
<evidence type="ECO:0000313" key="3">
    <source>
        <dbReference type="EMBL" id="SHH82389.1"/>
    </source>
</evidence>
<dbReference type="OrthoDB" id="3173688at2"/>
<dbReference type="GO" id="GO:0016301">
    <property type="term" value="F:kinase activity"/>
    <property type="evidence" value="ECO:0007669"/>
    <property type="project" value="UniProtKB-KW"/>
</dbReference>
<feature type="transmembrane region" description="Helical" evidence="1">
    <location>
        <begin position="190"/>
        <end position="211"/>
    </location>
</feature>
<evidence type="ECO:0000259" key="2">
    <source>
        <dbReference type="Pfam" id="PF14501"/>
    </source>
</evidence>
<keyword evidence="3" id="KW-0808">Transferase</keyword>
<evidence type="ECO:0000313" key="4">
    <source>
        <dbReference type="Proteomes" id="UP000183995"/>
    </source>
</evidence>
<protein>
    <submittedName>
        <fullName evidence="3">Sensor histidine kinase YesM</fullName>
    </submittedName>
</protein>
<dbReference type="Gene3D" id="3.30.565.10">
    <property type="entry name" value="Histidine kinase-like ATPase, C-terminal domain"/>
    <property type="match status" value="1"/>
</dbReference>
<dbReference type="AlphaFoldDB" id="A0A1M5W480"/>
<dbReference type="PANTHER" id="PTHR40448:SF1">
    <property type="entry name" value="TWO-COMPONENT SENSOR HISTIDINE KINASE"/>
    <property type="match status" value="1"/>
</dbReference>
<dbReference type="EMBL" id="FQXV01000003">
    <property type="protein sequence ID" value="SHH82389.1"/>
    <property type="molecule type" value="Genomic_DNA"/>
</dbReference>
<dbReference type="PANTHER" id="PTHR40448">
    <property type="entry name" value="TWO-COMPONENT SENSOR HISTIDINE KINASE"/>
    <property type="match status" value="1"/>
</dbReference>
<organism evidence="3 4">
    <name type="scientific">Sporobacter termitidis DSM 10068</name>
    <dbReference type="NCBI Taxonomy" id="1123282"/>
    <lineage>
        <taxon>Bacteria</taxon>
        <taxon>Bacillati</taxon>
        <taxon>Bacillota</taxon>
        <taxon>Clostridia</taxon>
        <taxon>Eubacteriales</taxon>
        <taxon>Oscillospiraceae</taxon>
        <taxon>Sporobacter</taxon>
    </lineage>
</organism>
<name>A0A1M5W480_9FIRM</name>
<proteinExistence type="predicted"/>
<sequence length="440" mass="51262">MISFLSNYPFTLIEATLFYYMVFRVLPCKYNGVKRLSFIITAILFYSFAVYFCPVNSFFYRIILFYIISVAIISFLFEGNFYIKSFYILLNYYILLTSDLMAGNAVSYINRTDINIVLFTSDTTIITSIISKMINIILFLISIHYFRKLKYDISKKYWVTMDFILTLFIVTLIFIMYINASLQNISNIYSLYLFGISISFFALGFLVIYFFQEICYFYEKDKQNSIANIKAKFLEQQMAHQKIEAHELRIIRHDIKNNLALISNLLKRNNLEESKKYIDAITVALDETKPAVNSGNIIIDSVLNYKIAVCKKIDIKTQINVDNLPEININPLDLSAIISNVLDNAIEANEKIEQLERFISIKIFCYKNFLSIVVKNPFKNNIEYDNDLVKTSKPDKMFHGYGLQSIKLAAEKNYGSFKFYIDNDIFTATILLPIELNIQE</sequence>
<dbReference type="SUPFAM" id="SSF55874">
    <property type="entry name" value="ATPase domain of HSP90 chaperone/DNA topoisomerase II/histidine kinase"/>
    <property type="match status" value="1"/>
</dbReference>
<dbReference type="CDD" id="cd16935">
    <property type="entry name" value="HATPase_AgrC-ComD-like"/>
    <property type="match status" value="1"/>
</dbReference>
<keyword evidence="1" id="KW-0812">Transmembrane</keyword>
<feature type="transmembrane region" description="Helical" evidence="1">
    <location>
        <begin position="129"/>
        <end position="146"/>
    </location>
</feature>
<dbReference type="Pfam" id="PF14501">
    <property type="entry name" value="HATPase_c_5"/>
    <property type="match status" value="1"/>
</dbReference>